<organism evidence="3">
    <name type="scientific">hydrothermal vent metagenome</name>
    <dbReference type="NCBI Taxonomy" id="652676"/>
    <lineage>
        <taxon>unclassified sequences</taxon>
        <taxon>metagenomes</taxon>
        <taxon>ecological metagenomes</taxon>
    </lineage>
</organism>
<protein>
    <submittedName>
        <fullName evidence="3">FIG004454: RNA binding protein</fullName>
    </submittedName>
</protein>
<dbReference type="PROSITE" id="PS51295">
    <property type="entry name" value="CRM"/>
    <property type="match status" value="1"/>
</dbReference>
<proteinExistence type="predicted"/>
<evidence type="ECO:0000256" key="1">
    <source>
        <dbReference type="ARBA" id="ARBA00022884"/>
    </source>
</evidence>
<dbReference type="AlphaFoldDB" id="A0A3B0V149"/>
<evidence type="ECO:0000313" key="3">
    <source>
        <dbReference type="EMBL" id="VAW34620.1"/>
    </source>
</evidence>
<dbReference type="InterPro" id="IPR035920">
    <property type="entry name" value="YhbY-like_sf"/>
</dbReference>
<dbReference type="Gene3D" id="3.30.110.60">
    <property type="entry name" value="YhbY-like"/>
    <property type="match status" value="1"/>
</dbReference>
<dbReference type="SMART" id="SM01103">
    <property type="entry name" value="CRS1_YhbY"/>
    <property type="match status" value="1"/>
</dbReference>
<reference evidence="3" key="1">
    <citation type="submission" date="2018-06" db="EMBL/GenBank/DDBJ databases">
        <authorList>
            <person name="Zhirakovskaya E."/>
        </authorList>
    </citation>
    <scope>NUCLEOTIDE SEQUENCE</scope>
</reference>
<dbReference type="Pfam" id="PF01985">
    <property type="entry name" value="CRS1_YhbY"/>
    <property type="match status" value="1"/>
</dbReference>
<dbReference type="PANTHER" id="PTHR40065">
    <property type="entry name" value="RNA-BINDING PROTEIN YHBY"/>
    <property type="match status" value="1"/>
</dbReference>
<dbReference type="EMBL" id="UOEW01000076">
    <property type="protein sequence ID" value="VAW34620.1"/>
    <property type="molecule type" value="Genomic_DNA"/>
</dbReference>
<accession>A0A3B0V149</accession>
<keyword evidence="1" id="KW-0694">RNA-binding</keyword>
<dbReference type="GO" id="GO:0003723">
    <property type="term" value="F:RNA binding"/>
    <property type="evidence" value="ECO:0007669"/>
    <property type="project" value="UniProtKB-KW"/>
</dbReference>
<dbReference type="InterPro" id="IPR051925">
    <property type="entry name" value="RNA-binding_domain"/>
</dbReference>
<dbReference type="PANTHER" id="PTHR40065:SF3">
    <property type="entry name" value="RNA-BINDING PROTEIN YHBY"/>
    <property type="match status" value="1"/>
</dbReference>
<feature type="domain" description="CRM" evidence="2">
    <location>
        <begin position="1"/>
        <end position="94"/>
    </location>
</feature>
<name>A0A3B0V149_9ZZZZ</name>
<evidence type="ECO:0000259" key="2">
    <source>
        <dbReference type="PROSITE" id="PS51295"/>
    </source>
</evidence>
<dbReference type="SUPFAM" id="SSF75471">
    <property type="entry name" value="YhbY-like"/>
    <property type="match status" value="1"/>
</dbReference>
<gene>
    <name evidence="3" type="ORF">MNBD_GAMMA01-873</name>
</gene>
<sequence>MNKHAIKFLRGFSHDLKPVVMIADKGLTENVMHEINIALELHELIKIRIRMDRETRIEFTNEILQKTGAYKIHAIGQVLTIFLANPDDPQFDLSLA</sequence>
<dbReference type="InterPro" id="IPR001890">
    <property type="entry name" value="RNA-binding_CRM"/>
</dbReference>